<evidence type="ECO:0000256" key="1">
    <source>
        <dbReference type="SAM" id="Phobius"/>
    </source>
</evidence>
<dbReference type="Proteomes" id="UP000014821">
    <property type="component" value="Unassembled WGS sequence"/>
</dbReference>
<protein>
    <recommendedName>
        <fullName evidence="4">Inner membrane protein</fullName>
    </recommendedName>
</protein>
<evidence type="ECO:0000313" key="2">
    <source>
        <dbReference type="EMBL" id="EPP38443.1"/>
    </source>
</evidence>
<feature type="transmembrane region" description="Helical" evidence="1">
    <location>
        <begin position="12"/>
        <end position="32"/>
    </location>
</feature>
<dbReference type="NCBIfam" id="TIGR03076">
    <property type="entry name" value="near_not_gcvH"/>
    <property type="match status" value="1"/>
</dbReference>
<keyword evidence="1" id="KW-0812">Transmembrane</keyword>
<dbReference type="EMBL" id="ATND01000002">
    <property type="protein sequence ID" value="EPP38443.1"/>
    <property type="molecule type" value="Genomic_DNA"/>
</dbReference>
<organism evidence="2 3">
    <name type="scientific">Chlamydia avium</name>
    <dbReference type="NCBI Taxonomy" id="1457141"/>
    <lineage>
        <taxon>Bacteria</taxon>
        <taxon>Pseudomonadati</taxon>
        <taxon>Chlamydiota</taxon>
        <taxon>Chlamydiia</taxon>
        <taxon>Chlamydiales</taxon>
        <taxon>Chlamydiaceae</taxon>
        <taxon>Chlamydia/Chlamydophila group</taxon>
        <taxon>Chlamydia</taxon>
    </lineage>
</organism>
<keyword evidence="1" id="KW-0472">Membrane</keyword>
<evidence type="ECO:0008006" key="4">
    <source>
        <dbReference type="Google" id="ProtNLM"/>
    </source>
</evidence>
<comment type="caution">
    <text evidence="2">The sequence shown here is derived from an EMBL/GenBank/DDBJ whole genome shotgun (WGS) entry which is preliminary data.</text>
</comment>
<accession>A0ABN0MSN7</accession>
<name>A0ABN0MSN7_9CHLA</name>
<dbReference type="InterPro" id="IPR017513">
    <property type="entry name" value="CHP03076_Gly-cleavage"/>
</dbReference>
<sequence>MLAFFYKHQKKFIGLVIVVVCVSGIGIGWGRYPGESASQRQQKKTVFSIKGRKYSKREFSAFKKFFINEAYPFTGNPQEWNFLNEGLLTEKFLTNKLGEKLFLKVYSQEFPAFSKEKCYQAYRRFDTPFISAEEVWKSSAPHLYEALMNFQQIENPVSPSGFAARVRLFLEEKKFPHYILKQMLEYRRKMFNLPHDGALLNGKDLRLFGYRNLSDWFGDAYISKAVEALLRFVNEQKNHMHMPSIKEAQQDFYDKAKQAFVKLSKHTDMHLTFDQFINDYFNFIGVSSSEFFKIYREILLCKRAFLQLEGSVTFDYHPLQEFFSMGRDSTSVEIVKLPREYHFKTLEDLEAFEIYLRLVGERTRDCLDVPRFVLPITKIKSKEPQLVGRRFLLSYKMICLRDLETKVPMVEVHQWQQNPDNFQILLQEFPETETCSSSKDFQSLKSSLVEKIHSFSRKEILRSHPEKIKKWLSQSTSKSNEVFLSSGKDSVLEGILDGKELSSLLIDNEVLEAYTQDGEHYYTFIVDTCFGDEEIIPYREVLRKGLAKTLIASHKDPLHMDRVISALKARYPGIEGEELWQRRLWDLIEEQRQGVYQAGTLPWHLDKSIKIFTRGDQDLPQSYAVLSAMEEGSLSQVEFHSGEGPFFYKCLSHEICKDPACVDKLFLAKGHLNDEVLSGYIEHFIDQGVR</sequence>
<evidence type="ECO:0000313" key="3">
    <source>
        <dbReference type="Proteomes" id="UP000014821"/>
    </source>
</evidence>
<keyword evidence="3" id="KW-1185">Reference proteome</keyword>
<proteinExistence type="predicted"/>
<keyword evidence="1" id="KW-1133">Transmembrane helix</keyword>
<dbReference type="RefSeq" id="WP_020356051.1">
    <property type="nucleotide sequence ID" value="NZ_KE360587.1"/>
</dbReference>
<gene>
    <name evidence="2" type="ORF">CP10881SC42_0576</name>
</gene>
<reference evidence="2" key="1">
    <citation type="submission" date="2013-04" db="EMBL/GenBank/DDBJ databases">
        <title>Genome sequence of Chlamydia psittaci 10_881_SC42.</title>
        <authorList>
            <person name="Huot-Creasy H."/>
            <person name="McCracken C.L."/>
            <person name="Humphries M."/>
            <person name="Sachse K."/>
            <person name="Laroucau K."/>
            <person name="Bavoil P."/>
            <person name="Myers G.S."/>
        </authorList>
    </citation>
    <scope>NUCLEOTIDE SEQUENCE [LARGE SCALE GENOMIC DNA]</scope>
    <source>
        <strain evidence="2">10_881_SC42</strain>
    </source>
</reference>